<feature type="non-terminal residue" evidence="2">
    <location>
        <position position="1"/>
    </location>
</feature>
<dbReference type="SUPFAM" id="SSF51735">
    <property type="entry name" value="NAD(P)-binding Rossmann-fold domains"/>
    <property type="match status" value="1"/>
</dbReference>
<protein>
    <recommendedName>
        <fullName evidence="1">Alanine dehydrogenase/pyridine nucleotide transhydrogenase NAD(H)-binding domain-containing protein</fullName>
    </recommendedName>
</protein>
<reference evidence="2" key="1">
    <citation type="journal article" date="2014" name="Front. Microbiol.">
        <title>High frequency of phylogenetically diverse reductive dehalogenase-homologous genes in deep subseafloor sedimentary metagenomes.</title>
        <authorList>
            <person name="Kawai M."/>
            <person name="Futagami T."/>
            <person name="Toyoda A."/>
            <person name="Takaki Y."/>
            <person name="Nishi S."/>
            <person name="Hori S."/>
            <person name="Arai W."/>
            <person name="Tsubouchi T."/>
            <person name="Morono Y."/>
            <person name="Uchiyama I."/>
            <person name="Ito T."/>
            <person name="Fujiyama A."/>
            <person name="Inagaki F."/>
            <person name="Takami H."/>
        </authorList>
    </citation>
    <scope>NUCLEOTIDE SEQUENCE</scope>
    <source>
        <strain evidence="2">Expedition CK06-06</strain>
    </source>
</reference>
<feature type="domain" description="Alanine dehydrogenase/pyridine nucleotide transhydrogenase NAD(H)-binding" evidence="1">
    <location>
        <begin position="13"/>
        <end position="157"/>
    </location>
</feature>
<sequence length="226" mass="24710">AGWNAAIQMTWLLFEPPESLGVALASFSGAGSARITILGGGTVGYFAARTLLGIGAEVTILENDLRRMAELNKLFGGRARVLYSNEENLRKSLKESVGLINAIYPMPDSKTVVTREHIKLLPEKGVIVDVGGELVETSHYTTLENPTYIEEGRIHYCVDNVPSLIAKTSSKLLINAFMPYLTEIAEKGIDTALKQNSVLKGALNFYKGKLVNEEVARRQGLKTEQL</sequence>
<dbReference type="Pfam" id="PF01262">
    <property type="entry name" value="AlaDh_PNT_C"/>
    <property type="match status" value="1"/>
</dbReference>
<evidence type="ECO:0000313" key="2">
    <source>
        <dbReference type="EMBL" id="GAH43406.1"/>
    </source>
</evidence>
<evidence type="ECO:0000259" key="1">
    <source>
        <dbReference type="SMART" id="SM01002"/>
    </source>
</evidence>
<dbReference type="AlphaFoldDB" id="X1FCP1"/>
<comment type="caution">
    <text evidence="2">The sequence shown here is derived from an EMBL/GenBank/DDBJ whole genome shotgun (WGS) entry which is preliminary data.</text>
</comment>
<organism evidence="2">
    <name type="scientific">marine sediment metagenome</name>
    <dbReference type="NCBI Taxonomy" id="412755"/>
    <lineage>
        <taxon>unclassified sequences</taxon>
        <taxon>metagenomes</taxon>
        <taxon>ecological metagenomes</taxon>
    </lineage>
</organism>
<dbReference type="EMBL" id="BARU01008613">
    <property type="protein sequence ID" value="GAH43406.1"/>
    <property type="molecule type" value="Genomic_DNA"/>
</dbReference>
<dbReference type="GO" id="GO:0006524">
    <property type="term" value="P:alanine catabolic process"/>
    <property type="evidence" value="ECO:0007669"/>
    <property type="project" value="TreeGrafter"/>
</dbReference>
<proteinExistence type="predicted"/>
<dbReference type="PANTHER" id="PTHR42795">
    <property type="entry name" value="ALANINE DEHYDROGENASE"/>
    <property type="match status" value="1"/>
</dbReference>
<dbReference type="Gene3D" id="3.40.50.720">
    <property type="entry name" value="NAD(P)-binding Rossmann-like Domain"/>
    <property type="match status" value="2"/>
</dbReference>
<dbReference type="PANTHER" id="PTHR42795:SF1">
    <property type="entry name" value="ALANINE DEHYDROGENASE"/>
    <property type="match status" value="1"/>
</dbReference>
<dbReference type="InterPro" id="IPR036291">
    <property type="entry name" value="NAD(P)-bd_dom_sf"/>
</dbReference>
<dbReference type="InterPro" id="IPR007698">
    <property type="entry name" value="AlaDH/PNT_NAD(H)-bd"/>
</dbReference>
<dbReference type="GO" id="GO:0005886">
    <property type="term" value="C:plasma membrane"/>
    <property type="evidence" value="ECO:0007669"/>
    <property type="project" value="TreeGrafter"/>
</dbReference>
<gene>
    <name evidence="2" type="ORF">S03H2_16810</name>
</gene>
<dbReference type="SMART" id="SM01002">
    <property type="entry name" value="AlaDh_PNT_C"/>
    <property type="match status" value="1"/>
</dbReference>
<name>X1FCP1_9ZZZZ</name>
<dbReference type="GO" id="GO:0000286">
    <property type="term" value="F:alanine dehydrogenase activity"/>
    <property type="evidence" value="ECO:0007669"/>
    <property type="project" value="TreeGrafter"/>
</dbReference>
<accession>X1FCP1</accession>